<dbReference type="PANTHER" id="PTHR45398:SF1">
    <property type="entry name" value="ENZYME, PUTATIVE (JCVI)-RELATED"/>
    <property type="match status" value="1"/>
</dbReference>
<gene>
    <name evidence="2" type="ORF">Lcin_2050</name>
</gene>
<evidence type="ECO:0000313" key="3">
    <source>
        <dbReference type="Proteomes" id="UP000054854"/>
    </source>
</evidence>
<dbReference type="Pfam" id="PF00668">
    <property type="entry name" value="Condensation"/>
    <property type="match status" value="1"/>
</dbReference>
<organism evidence="2 3">
    <name type="scientific">Legionella cincinnatiensis</name>
    <dbReference type="NCBI Taxonomy" id="28085"/>
    <lineage>
        <taxon>Bacteria</taxon>
        <taxon>Pseudomonadati</taxon>
        <taxon>Pseudomonadota</taxon>
        <taxon>Gammaproteobacteria</taxon>
        <taxon>Legionellales</taxon>
        <taxon>Legionellaceae</taxon>
        <taxon>Legionella</taxon>
    </lineage>
</organism>
<dbReference type="SUPFAM" id="SSF52777">
    <property type="entry name" value="CoA-dependent acyltransferases"/>
    <property type="match status" value="1"/>
</dbReference>
<dbReference type="RefSeq" id="WP_157061458.1">
    <property type="nucleotide sequence ID" value="NZ_LNXX01000038.1"/>
</dbReference>
<comment type="caution">
    <text evidence="2">The sequence shown here is derived from an EMBL/GenBank/DDBJ whole genome shotgun (WGS) entry which is preliminary data.</text>
</comment>
<evidence type="ECO:0000313" key="2">
    <source>
        <dbReference type="EMBL" id="KTC83772.1"/>
    </source>
</evidence>
<dbReference type="PANTHER" id="PTHR45398">
    <property type="match status" value="1"/>
</dbReference>
<keyword evidence="3" id="KW-1185">Reference proteome</keyword>
<name>A0ABR5QXH9_9GAMM</name>
<feature type="non-terminal residue" evidence="2">
    <location>
        <position position="1"/>
    </location>
</feature>
<dbReference type="Gene3D" id="3.30.559.10">
    <property type="entry name" value="Chloramphenicol acetyltransferase-like domain"/>
    <property type="match status" value="1"/>
</dbReference>
<dbReference type="Proteomes" id="UP000054854">
    <property type="component" value="Unassembled WGS sequence"/>
</dbReference>
<evidence type="ECO:0000259" key="1">
    <source>
        <dbReference type="Pfam" id="PF00668"/>
    </source>
</evidence>
<proteinExistence type="predicted"/>
<dbReference type="InterPro" id="IPR001242">
    <property type="entry name" value="Condensation_dom"/>
</dbReference>
<feature type="domain" description="Condensation" evidence="1">
    <location>
        <begin position="1"/>
        <end position="154"/>
    </location>
</feature>
<accession>A0ABR5QXH9</accession>
<sequence length="179" mass="20458">DVGRLRSCLQQLVAHHDAFRLRFRERDGRIEQYYDTESAFSEVQVLDVSGLDAAALEEQMTLWQSGFNGTTGPLYCFAYLSGYADGSSRIYIAMHHLLVDAVSWRILADDLHHLYEGQSLGAKGSSYRQWVDALQDYAEYHEDERAYWQEVVVDLKEIPALEKQSVLSVAELELGEEFT</sequence>
<feature type="non-terminal residue" evidence="2">
    <location>
        <position position="179"/>
    </location>
</feature>
<dbReference type="EMBL" id="LNXX01000038">
    <property type="protein sequence ID" value="KTC83772.1"/>
    <property type="molecule type" value="Genomic_DNA"/>
</dbReference>
<reference evidence="2 3" key="1">
    <citation type="submission" date="2015-11" db="EMBL/GenBank/DDBJ databases">
        <title>Genomic analysis of 38 Legionella species identifies large and diverse effector repertoires.</title>
        <authorList>
            <person name="Burstein D."/>
            <person name="Amaro F."/>
            <person name="Zusman T."/>
            <person name="Lifshitz Z."/>
            <person name="Cohen O."/>
            <person name="Gilbert J.A."/>
            <person name="Pupko T."/>
            <person name="Shuman H.A."/>
            <person name="Segal G."/>
        </authorList>
    </citation>
    <scope>NUCLEOTIDE SEQUENCE [LARGE SCALE GENOMIC DNA]</scope>
    <source>
        <strain evidence="2 3">CDC#72-OH-14</strain>
    </source>
</reference>
<dbReference type="InterPro" id="IPR023213">
    <property type="entry name" value="CAT-like_dom_sf"/>
</dbReference>
<protein>
    <submittedName>
        <fullName evidence="2">Non-ribosomal peptide synthase</fullName>
    </submittedName>
</protein>